<comment type="caution">
    <text evidence="1">The sequence shown here is derived from an EMBL/GenBank/DDBJ whole genome shotgun (WGS) entry which is preliminary data.</text>
</comment>
<gene>
    <name evidence="1" type="ORF">C4F50_20530</name>
</gene>
<organism evidence="1 2">
    <name type="scientific">Flavobacterium hungaricum</name>
    <dbReference type="NCBI Taxonomy" id="2082725"/>
    <lineage>
        <taxon>Bacteria</taxon>
        <taxon>Pseudomonadati</taxon>
        <taxon>Bacteroidota</taxon>
        <taxon>Flavobacteriia</taxon>
        <taxon>Flavobacteriales</taxon>
        <taxon>Flavobacteriaceae</taxon>
        <taxon>Flavobacterium</taxon>
    </lineage>
</organism>
<evidence type="ECO:0000313" key="2">
    <source>
        <dbReference type="Proteomes" id="UP000640614"/>
    </source>
</evidence>
<proteinExistence type="predicted"/>
<dbReference type="EMBL" id="PRDM01000005">
    <property type="protein sequence ID" value="MBE8727307.1"/>
    <property type="molecule type" value="Genomic_DNA"/>
</dbReference>
<dbReference type="Proteomes" id="UP000640614">
    <property type="component" value="Unassembled WGS sequence"/>
</dbReference>
<sequence>MKNHLKYLITLFLAFAVIAGDGTLNFQSKSAEFYQSSNVIVNRELDFATLRLYRFSFSKSFGKSSFSIFIIYKSVKEVLSLQIKVLLLFCESLHQKINSFVKQAVFVNEIIHSRNFRKSLYTA</sequence>
<evidence type="ECO:0000313" key="1">
    <source>
        <dbReference type="EMBL" id="MBE8727307.1"/>
    </source>
</evidence>
<reference evidence="1 2" key="1">
    <citation type="submission" date="2018-07" db="EMBL/GenBank/DDBJ databases">
        <title>Genome assembly of strain KB82.</title>
        <authorList>
            <person name="Kukolya J."/>
            <person name="Horvath B."/>
            <person name="Nagy I."/>
            <person name="Toth A."/>
        </authorList>
    </citation>
    <scope>NUCLEOTIDE SEQUENCE [LARGE SCALE GENOMIC DNA]</scope>
    <source>
        <strain evidence="1 2">Kb82</strain>
    </source>
</reference>
<accession>A0ABR9TPK6</accession>
<protein>
    <submittedName>
        <fullName evidence="1">Uncharacterized protein</fullName>
    </submittedName>
</protein>
<name>A0ABR9TPK6_9FLAO</name>
<dbReference type="RefSeq" id="WP_194140472.1">
    <property type="nucleotide sequence ID" value="NZ_PRDM01000005.1"/>
</dbReference>
<keyword evidence="2" id="KW-1185">Reference proteome</keyword>